<dbReference type="Gene3D" id="3.30.350.10">
    <property type="entry name" value="Subtilisin inhibitor-like"/>
    <property type="match status" value="1"/>
</dbReference>
<dbReference type="SUPFAM" id="SSF55399">
    <property type="entry name" value="Subtilisin inhibitor"/>
    <property type="match status" value="1"/>
</dbReference>
<keyword evidence="10" id="KW-1185">Reference proteome</keyword>
<evidence type="ECO:0000259" key="8">
    <source>
        <dbReference type="Pfam" id="PF00720"/>
    </source>
</evidence>
<evidence type="ECO:0000256" key="2">
    <source>
        <dbReference type="ARBA" id="ARBA00010472"/>
    </source>
</evidence>
<keyword evidence="3" id="KW-0964">Secreted</keyword>
<gene>
    <name evidence="9" type="ORF">ACFPRK_10655</name>
</gene>
<evidence type="ECO:0000256" key="4">
    <source>
        <dbReference type="ARBA" id="ARBA00022690"/>
    </source>
</evidence>
<sequence>MLAGRVDRTEAELTHNASTFVHGTRQYDPVVLNATGVWQGRSVTWSATGKACEMRVSLTEGRVFAFRPGASALRSGPLFRPAGEGLRPGPPCPRREQDRGR</sequence>
<evidence type="ECO:0000256" key="1">
    <source>
        <dbReference type="ARBA" id="ARBA00004613"/>
    </source>
</evidence>
<evidence type="ECO:0000256" key="3">
    <source>
        <dbReference type="ARBA" id="ARBA00022525"/>
    </source>
</evidence>
<dbReference type="Proteomes" id="UP001596208">
    <property type="component" value="Unassembled WGS sequence"/>
</dbReference>
<evidence type="ECO:0000313" key="10">
    <source>
        <dbReference type="Proteomes" id="UP001596208"/>
    </source>
</evidence>
<reference evidence="10" key="1">
    <citation type="journal article" date="2019" name="Int. J. Syst. Evol. Microbiol.">
        <title>The Global Catalogue of Microorganisms (GCM) 10K type strain sequencing project: providing services to taxonomists for standard genome sequencing and annotation.</title>
        <authorList>
            <consortium name="The Broad Institute Genomics Platform"/>
            <consortium name="The Broad Institute Genome Sequencing Center for Infectious Disease"/>
            <person name="Wu L."/>
            <person name="Ma J."/>
        </authorList>
    </citation>
    <scope>NUCLEOTIDE SEQUENCE [LARGE SCALE GENOMIC DNA]</scope>
    <source>
        <strain evidence="10">CGMCC 4.1721</strain>
    </source>
</reference>
<evidence type="ECO:0000313" key="9">
    <source>
        <dbReference type="EMBL" id="MFC5171048.1"/>
    </source>
</evidence>
<dbReference type="EMBL" id="JBHSKI010000004">
    <property type="protein sequence ID" value="MFC5171048.1"/>
    <property type="molecule type" value="Genomic_DNA"/>
</dbReference>
<name>A0ABW0B1G9_9ACTN</name>
<evidence type="ECO:0000256" key="6">
    <source>
        <dbReference type="ARBA" id="ARBA00023157"/>
    </source>
</evidence>
<evidence type="ECO:0000256" key="5">
    <source>
        <dbReference type="ARBA" id="ARBA00022900"/>
    </source>
</evidence>
<evidence type="ECO:0000256" key="7">
    <source>
        <dbReference type="SAM" id="MobiDB-lite"/>
    </source>
</evidence>
<protein>
    <submittedName>
        <fullName evidence="9">SSI family serine proteinase inhibitor</fullName>
    </submittedName>
</protein>
<accession>A0ABW0B1G9</accession>
<feature type="domain" description="Subtilisin inhibitor" evidence="8">
    <location>
        <begin position="19"/>
        <end position="48"/>
    </location>
</feature>
<dbReference type="InterPro" id="IPR023549">
    <property type="entry name" value="Subtilisin_inhibitor"/>
</dbReference>
<keyword evidence="6" id="KW-1015">Disulfide bond</keyword>
<comment type="subcellular location">
    <subcellularLocation>
        <location evidence="1">Secreted</location>
    </subcellularLocation>
</comment>
<dbReference type="Pfam" id="PF00720">
    <property type="entry name" value="SSI"/>
    <property type="match status" value="1"/>
</dbReference>
<dbReference type="InterPro" id="IPR036819">
    <property type="entry name" value="Subtilisin_inhibitor-like_sf"/>
</dbReference>
<dbReference type="RefSeq" id="WP_107418403.1">
    <property type="nucleotide sequence ID" value="NZ_JBHSKI010000004.1"/>
</dbReference>
<keyword evidence="5" id="KW-0722">Serine protease inhibitor</keyword>
<proteinExistence type="inferred from homology"/>
<organism evidence="9 10">
    <name type="scientific">Streptomyces mutomycini</name>
    <dbReference type="NCBI Taxonomy" id="284036"/>
    <lineage>
        <taxon>Bacteria</taxon>
        <taxon>Bacillati</taxon>
        <taxon>Actinomycetota</taxon>
        <taxon>Actinomycetes</taxon>
        <taxon>Kitasatosporales</taxon>
        <taxon>Streptomycetaceae</taxon>
        <taxon>Streptomyces</taxon>
    </lineage>
</organism>
<comment type="similarity">
    <text evidence="2">Belongs to the protease inhibitor I16 (SSI) family.</text>
</comment>
<feature type="region of interest" description="Disordered" evidence="7">
    <location>
        <begin position="74"/>
        <end position="101"/>
    </location>
</feature>
<comment type="caution">
    <text evidence="9">The sequence shown here is derived from an EMBL/GenBank/DDBJ whole genome shotgun (WGS) entry which is preliminary data.</text>
</comment>
<keyword evidence="4" id="KW-0646">Protease inhibitor</keyword>